<dbReference type="GO" id="GO:0005737">
    <property type="term" value="C:cytoplasm"/>
    <property type="evidence" value="ECO:0007669"/>
    <property type="project" value="TreeGrafter"/>
</dbReference>
<comment type="caution">
    <text evidence="3">The sequence shown here is derived from an EMBL/GenBank/DDBJ whole genome shotgun (WGS) entry which is preliminary data.</text>
</comment>
<dbReference type="AlphaFoldDB" id="A0A397JL96"/>
<name>A0A397JL96_9GLOM</name>
<accession>A0A397JL96</accession>
<dbReference type="GO" id="GO:0005634">
    <property type="term" value="C:nucleus"/>
    <property type="evidence" value="ECO:0007669"/>
    <property type="project" value="TreeGrafter"/>
</dbReference>
<dbReference type="OrthoDB" id="551431at2759"/>
<dbReference type="Proteomes" id="UP000266861">
    <property type="component" value="Unassembled WGS sequence"/>
</dbReference>
<proteinExistence type="inferred from homology"/>
<organism evidence="3 4">
    <name type="scientific">Diversispora epigaea</name>
    <dbReference type="NCBI Taxonomy" id="1348612"/>
    <lineage>
        <taxon>Eukaryota</taxon>
        <taxon>Fungi</taxon>
        <taxon>Fungi incertae sedis</taxon>
        <taxon>Mucoromycota</taxon>
        <taxon>Glomeromycotina</taxon>
        <taxon>Glomeromycetes</taxon>
        <taxon>Diversisporales</taxon>
        <taxon>Diversisporaceae</taxon>
        <taxon>Diversispora</taxon>
    </lineage>
</organism>
<keyword evidence="4" id="KW-1185">Reference proteome</keyword>
<feature type="domain" description="SRR1-like" evidence="2">
    <location>
        <begin position="63"/>
        <end position="198"/>
    </location>
</feature>
<evidence type="ECO:0000313" key="4">
    <source>
        <dbReference type="Proteomes" id="UP000266861"/>
    </source>
</evidence>
<comment type="similarity">
    <text evidence="1">Belongs to the SRR1 family.</text>
</comment>
<reference evidence="3 4" key="1">
    <citation type="submission" date="2018-08" db="EMBL/GenBank/DDBJ databases">
        <title>Genome and evolution of the arbuscular mycorrhizal fungus Diversispora epigaea (formerly Glomus versiforme) and its bacterial endosymbionts.</title>
        <authorList>
            <person name="Sun X."/>
            <person name="Fei Z."/>
            <person name="Harrison M."/>
        </authorList>
    </citation>
    <scope>NUCLEOTIDE SEQUENCE [LARGE SCALE GENOMIC DNA]</scope>
    <source>
        <strain evidence="3 4">IT104</strain>
    </source>
</reference>
<dbReference type="Pfam" id="PF07985">
    <property type="entry name" value="SRR1"/>
    <property type="match status" value="1"/>
</dbReference>
<evidence type="ECO:0000256" key="1">
    <source>
        <dbReference type="ARBA" id="ARBA00009856"/>
    </source>
</evidence>
<dbReference type="PANTHER" id="PTHR28626">
    <property type="entry name" value="SRR1-LIKE PROTEIN"/>
    <property type="match status" value="1"/>
</dbReference>
<protein>
    <recommendedName>
        <fullName evidence="2">SRR1-like domain-containing protein</fullName>
    </recommendedName>
</protein>
<dbReference type="InterPro" id="IPR012942">
    <property type="entry name" value="SRR1-like"/>
</dbReference>
<dbReference type="InterPro" id="IPR040044">
    <property type="entry name" value="SRR1L"/>
</dbReference>
<sequence>MNDFKYNTFTLSKKKKRRHESRKRSKTIEEIVSFVKEKSNILLKSKFYIELKEGIKYQFLPPHRPNIVDIVAYGIGSIQDSNISQYQFALLLIFKNIFQITGRIYAFDPKLTQIDIEALNYFEVELIKTNEKAKRSIINQTLFFMPHCPLGLYNNLIKSNWDINKLENIIIFGNRLKFYEEIMTKATLDRKAPHLIIVIQQQIHRPITRIMMIIKKT</sequence>
<gene>
    <name evidence="3" type="ORF">Glove_26g166</name>
</gene>
<evidence type="ECO:0000259" key="2">
    <source>
        <dbReference type="Pfam" id="PF07985"/>
    </source>
</evidence>
<evidence type="ECO:0000313" key="3">
    <source>
        <dbReference type="EMBL" id="RHZ88082.1"/>
    </source>
</evidence>
<dbReference type="EMBL" id="PQFF01000024">
    <property type="protein sequence ID" value="RHZ88082.1"/>
    <property type="molecule type" value="Genomic_DNA"/>
</dbReference>
<dbReference type="PANTHER" id="PTHR28626:SF3">
    <property type="entry name" value="SRR1-LIKE PROTEIN"/>
    <property type="match status" value="1"/>
</dbReference>